<dbReference type="EMBL" id="JADJUC010000010">
    <property type="protein sequence ID" value="MBK8524499.1"/>
    <property type="molecule type" value="Genomic_DNA"/>
</dbReference>
<feature type="active site" evidence="6">
    <location>
        <position position="387"/>
    </location>
</feature>
<keyword evidence="5" id="KW-0443">Lipid metabolism</keyword>
<sequence length="407" mass="45496">MNTLDYSLASPCPAAVSAPAAAKTVFRLLASLRHGSLDLRLPEGGSLPFGEGVPVAALQLNDWSLFDAVLAQGDIGLAESYIDGAWDSPDLAGLLTLFAENRQALSQAVYGNFFRLLLARIKHGLNANTRKGSRRNIMAHYDLGNDFYREWLDPTMSYSAALYADAEDGRMDSAQQAKYRRILRRLDVRPGDRILEIGCGWGGFAELAAREAGAEVHGITLSPAQLEWAQARMRRAGLENQVKLELVDYRDLTGSYTHIVSIEMFEAVGERWWPTYFDALARLLAPEGRALIQTITIRDDLFARYRRGTDFIQQHVFPGGMLPSPSVFSQHAARAGFSVRDAYAFGDGYARTLSGWATAFEKSWPAIEQLGFDERFRRLWRFYLAYCEAGFRSGCTDVYQFELARKT</sequence>
<evidence type="ECO:0000256" key="1">
    <source>
        <dbReference type="ARBA" id="ARBA00010815"/>
    </source>
</evidence>
<dbReference type="Gene3D" id="3.40.50.150">
    <property type="entry name" value="Vaccinia Virus protein VP39"/>
    <property type="match status" value="1"/>
</dbReference>
<evidence type="ECO:0000256" key="3">
    <source>
        <dbReference type="ARBA" id="ARBA00022679"/>
    </source>
</evidence>
<dbReference type="InterPro" id="IPR003333">
    <property type="entry name" value="CMAS"/>
</dbReference>
<proteinExistence type="inferred from homology"/>
<dbReference type="PANTHER" id="PTHR43667:SF2">
    <property type="entry name" value="FATTY ACID C-METHYL TRANSFERASE"/>
    <property type="match status" value="1"/>
</dbReference>
<dbReference type="CDD" id="cd02440">
    <property type="entry name" value="AdoMet_MTases"/>
    <property type="match status" value="1"/>
</dbReference>
<dbReference type="PANTHER" id="PTHR43667">
    <property type="entry name" value="CYCLOPROPANE-FATTY-ACYL-PHOSPHOLIPID SYNTHASE"/>
    <property type="match status" value="1"/>
</dbReference>
<name>A0A9D7K2Z8_9PROT</name>
<evidence type="ECO:0000313" key="7">
    <source>
        <dbReference type="EMBL" id="MBK8524499.1"/>
    </source>
</evidence>
<dbReference type="GO" id="GO:0008168">
    <property type="term" value="F:methyltransferase activity"/>
    <property type="evidence" value="ECO:0007669"/>
    <property type="project" value="UniProtKB-KW"/>
</dbReference>
<organism evidence="7 8">
    <name type="scientific">Candidatus Proximibacter danicus</name>
    <dbReference type="NCBI Taxonomy" id="2954365"/>
    <lineage>
        <taxon>Bacteria</taxon>
        <taxon>Pseudomonadati</taxon>
        <taxon>Pseudomonadota</taxon>
        <taxon>Betaproteobacteria</taxon>
        <taxon>Candidatus Proximibacter</taxon>
    </lineage>
</organism>
<keyword evidence="4" id="KW-0949">S-adenosyl-L-methionine</keyword>
<dbReference type="SUPFAM" id="SSF53335">
    <property type="entry name" value="S-adenosyl-L-methionine-dependent methyltransferases"/>
    <property type="match status" value="1"/>
</dbReference>
<protein>
    <submittedName>
        <fullName evidence="7">Class I SAM-dependent methyltransferase</fullName>
    </submittedName>
</protein>
<accession>A0A9D7K2Z8</accession>
<keyword evidence="2 7" id="KW-0489">Methyltransferase</keyword>
<dbReference type="Proteomes" id="UP000886689">
    <property type="component" value="Unassembled WGS sequence"/>
</dbReference>
<dbReference type="PIRSF" id="PIRSF003085">
    <property type="entry name" value="CMAS"/>
    <property type="match status" value="1"/>
</dbReference>
<evidence type="ECO:0000313" key="8">
    <source>
        <dbReference type="Proteomes" id="UP000886689"/>
    </source>
</evidence>
<dbReference type="GO" id="GO:0008610">
    <property type="term" value="P:lipid biosynthetic process"/>
    <property type="evidence" value="ECO:0007669"/>
    <property type="project" value="InterPro"/>
</dbReference>
<reference evidence="7" key="1">
    <citation type="submission" date="2020-10" db="EMBL/GenBank/DDBJ databases">
        <title>Connecting structure to function with the recovery of over 1000 high-quality activated sludge metagenome-assembled genomes encoding full-length rRNA genes using long-read sequencing.</title>
        <authorList>
            <person name="Singleton C.M."/>
            <person name="Petriglieri F."/>
            <person name="Kristensen J.M."/>
            <person name="Kirkegaard R.H."/>
            <person name="Michaelsen T.Y."/>
            <person name="Andersen M.H."/>
            <person name="Karst S.M."/>
            <person name="Dueholm M.S."/>
            <person name="Nielsen P.H."/>
            <person name="Albertsen M."/>
        </authorList>
    </citation>
    <scope>NUCLEOTIDE SEQUENCE</scope>
    <source>
        <strain evidence="7">Hirt_18-Q3-R61-65_BATAC.395</strain>
    </source>
</reference>
<dbReference type="Pfam" id="PF02353">
    <property type="entry name" value="CMAS"/>
    <property type="match status" value="1"/>
</dbReference>
<dbReference type="InterPro" id="IPR050723">
    <property type="entry name" value="CFA/CMAS"/>
</dbReference>
<dbReference type="InterPro" id="IPR029063">
    <property type="entry name" value="SAM-dependent_MTases_sf"/>
</dbReference>
<comment type="caution">
    <text evidence="7">The sequence shown here is derived from an EMBL/GenBank/DDBJ whole genome shotgun (WGS) entry which is preliminary data.</text>
</comment>
<keyword evidence="3" id="KW-0808">Transferase</keyword>
<evidence type="ECO:0000256" key="2">
    <source>
        <dbReference type="ARBA" id="ARBA00022603"/>
    </source>
</evidence>
<evidence type="ECO:0000256" key="6">
    <source>
        <dbReference type="PIRSR" id="PIRSR003085-1"/>
    </source>
</evidence>
<gene>
    <name evidence="7" type="ORF">IPL58_10540</name>
</gene>
<evidence type="ECO:0000256" key="4">
    <source>
        <dbReference type="ARBA" id="ARBA00022691"/>
    </source>
</evidence>
<comment type="similarity">
    <text evidence="1">Belongs to the CFA/CMAS family.</text>
</comment>
<evidence type="ECO:0000256" key="5">
    <source>
        <dbReference type="ARBA" id="ARBA00023098"/>
    </source>
</evidence>
<dbReference type="GO" id="GO:0032259">
    <property type="term" value="P:methylation"/>
    <property type="evidence" value="ECO:0007669"/>
    <property type="project" value="UniProtKB-KW"/>
</dbReference>
<dbReference type="AlphaFoldDB" id="A0A9D7K2Z8"/>